<evidence type="ECO:0000256" key="1">
    <source>
        <dbReference type="ARBA" id="ARBA00004141"/>
    </source>
</evidence>
<gene>
    <name evidence="6" type="ORF">SAMN05443529_11656</name>
</gene>
<sequence>MSVLFMIIQVVVLAVLAPLVAGVIKNTKGKMQSRRGPGYFQVYFDLRKYFKKDNVISPTVSWIFLAAPYIYFATALGAAALAPTLLFDRGLHYDSIFVLIYMLALGRFFLALASLDAGSTFGGMGGSREMFINVLVEPVMMLTLFTVAMRANSTVMSQMAGAAAASGISLSAILAAIAFLILTVAETGRIPLDNPDTHLELTMVHEGMVLEYCGRSVGLIFWGSAIKQLVTILLMVNFFLPWNPVGSLPPVVWMILKVLVIAVVLAGIETSTNKMRLFRLPGLLIATGCLSLLAIIAM</sequence>
<proteinExistence type="predicted"/>
<dbReference type="EMBL" id="FNCP01000016">
    <property type="protein sequence ID" value="SDH65052.1"/>
    <property type="molecule type" value="Genomic_DNA"/>
</dbReference>
<dbReference type="AlphaFoldDB" id="A0A1G8E525"/>
<feature type="transmembrane region" description="Helical" evidence="5">
    <location>
        <begin position="280"/>
        <end position="297"/>
    </location>
</feature>
<dbReference type="RefSeq" id="WP_092334234.1">
    <property type="nucleotide sequence ID" value="NZ_FNCP01000016.1"/>
</dbReference>
<feature type="transmembrane region" description="Helical" evidence="5">
    <location>
        <begin position="96"/>
        <end position="118"/>
    </location>
</feature>
<reference evidence="7" key="1">
    <citation type="submission" date="2016-10" db="EMBL/GenBank/DDBJ databases">
        <authorList>
            <person name="Varghese N."/>
            <person name="Submissions S."/>
        </authorList>
    </citation>
    <scope>NUCLEOTIDE SEQUENCE [LARGE SCALE GENOMIC DNA]</scope>
    <source>
        <strain evidence="7">DSM 8344</strain>
    </source>
</reference>
<dbReference type="OrthoDB" id="9778499at2"/>
<keyword evidence="7" id="KW-1185">Reference proteome</keyword>
<feature type="transmembrane region" description="Helical" evidence="5">
    <location>
        <begin position="217"/>
        <end position="239"/>
    </location>
</feature>
<dbReference type="InterPro" id="IPR052561">
    <property type="entry name" value="ComplexI_Subunit1"/>
</dbReference>
<protein>
    <submittedName>
        <fullName evidence="6">Formate hydrogenlyase subunit 4</fullName>
    </submittedName>
</protein>
<dbReference type="GO" id="GO:0005886">
    <property type="term" value="C:plasma membrane"/>
    <property type="evidence" value="ECO:0007669"/>
    <property type="project" value="TreeGrafter"/>
</dbReference>
<accession>A0A1G8E525</accession>
<feature type="transmembrane region" description="Helical" evidence="5">
    <location>
        <begin position="161"/>
        <end position="182"/>
    </location>
</feature>
<evidence type="ECO:0000313" key="7">
    <source>
        <dbReference type="Proteomes" id="UP000198656"/>
    </source>
</evidence>
<feature type="transmembrane region" description="Helical" evidence="5">
    <location>
        <begin position="55"/>
        <end position="76"/>
    </location>
</feature>
<evidence type="ECO:0000313" key="6">
    <source>
        <dbReference type="EMBL" id="SDH65052.1"/>
    </source>
</evidence>
<keyword evidence="2 5" id="KW-0812">Transmembrane</keyword>
<dbReference type="PANTHER" id="PTHR43359:SF1">
    <property type="entry name" value="FORMATE HYDROGENLYASE SUBUNIT 4-RELATED"/>
    <property type="match status" value="1"/>
</dbReference>
<dbReference type="STRING" id="1121419.SAMN05443529_11656"/>
<evidence type="ECO:0000256" key="5">
    <source>
        <dbReference type="SAM" id="Phobius"/>
    </source>
</evidence>
<feature type="transmembrane region" description="Helical" evidence="5">
    <location>
        <begin position="130"/>
        <end position="149"/>
    </location>
</feature>
<feature type="transmembrane region" description="Helical" evidence="5">
    <location>
        <begin position="251"/>
        <end position="268"/>
    </location>
</feature>
<evidence type="ECO:0000256" key="3">
    <source>
        <dbReference type="ARBA" id="ARBA00022989"/>
    </source>
</evidence>
<evidence type="ECO:0000256" key="4">
    <source>
        <dbReference type="ARBA" id="ARBA00023136"/>
    </source>
</evidence>
<keyword evidence="3 5" id="KW-1133">Transmembrane helix</keyword>
<dbReference type="Proteomes" id="UP000198656">
    <property type="component" value="Unassembled WGS sequence"/>
</dbReference>
<organism evidence="6 7">
    <name type="scientific">Desulfosporosinus hippei DSM 8344</name>
    <dbReference type="NCBI Taxonomy" id="1121419"/>
    <lineage>
        <taxon>Bacteria</taxon>
        <taxon>Bacillati</taxon>
        <taxon>Bacillota</taxon>
        <taxon>Clostridia</taxon>
        <taxon>Eubacteriales</taxon>
        <taxon>Desulfitobacteriaceae</taxon>
        <taxon>Desulfosporosinus</taxon>
    </lineage>
</organism>
<keyword evidence="4 5" id="KW-0472">Membrane</keyword>
<feature type="transmembrane region" description="Helical" evidence="5">
    <location>
        <begin position="6"/>
        <end position="24"/>
    </location>
</feature>
<comment type="subcellular location">
    <subcellularLocation>
        <location evidence="1">Membrane</location>
        <topology evidence="1">Multi-pass membrane protein</topology>
    </subcellularLocation>
</comment>
<dbReference type="GO" id="GO:0016829">
    <property type="term" value="F:lyase activity"/>
    <property type="evidence" value="ECO:0007669"/>
    <property type="project" value="UniProtKB-KW"/>
</dbReference>
<evidence type="ECO:0000256" key="2">
    <source>
        <dbReference type="ARBA" id="ARBA00022692"/>
    </source>
</evidence>
<dbReference type="InterPro" id="IPR001694">
    <property type="entry name" value="NADH_UbQ_OxRdtase_su1/FPO"/>
</dbReference>
<name>A0A1G8E525_9FIRM</name>
<keyword evidence="6" id="KW-0456">Lyase</keyword>
<dbReference type="Pfam" id="PF00146">
    <property type="entry name" value="NADHdh"/>
    <property type="match status" value="1"/>
</dbReference>
<dbReference type="PANTHER" id="PTHR43359">
    <property type="entry name" value="FORMATE HYDROGENLYASE SUBUNIT 4"/>
    <property type="match status" value="1"/>
</dbReference>